<dbReference type="Pfam" id="PF00535">
    <property type="entry name" value="Glycos_transf_2"/>
    <property type="match status" value="1"/>
</dbReference>
<evidence type="ECO:0000259" key="13">
    <source>
        <dbReference type="Pfam" id="PF00535"/>
    </source>
</evidence>
<reference evidence="16" key="1">
    <citation type="journal article" date="2011" name="MBio">
        <title>Novel metabolic attributes of the genus Cyanothece, comprising a group of unicellular nitrogen-fixing Cyanobacteria.</title>
        <authorList>
            <person name="Bandyopadhyay A."/>
            <person name="Elvitigala T."/>
            <person name="Welsh E."/>
            <person name="Stockel J."/>
            <person name="Liberton M."/>
            <person name="Min H."/>
            <person name="Sherman L.A."/>
            <person name="Pakrasi H.B."/>
        </authorList>
    </citation>
    <scope>NUCLEOTIDE SEQUENCE [LARGE SCALE GENOMIC DNA]</scope>
    <source>
        <strain evidence="16">PCC 8801</strain>
    </source>
</reference>
<dbReference type="PRINTS" id="PR01439">
    <property type="entry name" value="CELLSNTHASEA"/>
</dbReference>
<dbReference type="PANTHER" id="PTHR43867">
    <property type="entry name" value="CELLULOSE SYNTHASE CATALYTIC SUBUNIT A [UDP-FORMING]"/>
    <property type="match status" value="1"/>
</dbReference>
<evidence type="ECO:0000256" key="2">
    <source>
        <dbReference type="ARBA" id="ARBA00012539"/>
    </source>
</evidence>
<keyword evidence="8" id="KW-0135">Cellulose biosynthesis</keyword>
<proteinExistence type="predicted"/>
<accession>B7JY46</accession>
<dbReference type="OrthoDB" id="9766299at2"/>
<organism evidence="15 16">
    <name type="scientific">Rippkaea orientalis (strain PCC 8801 / RF-1)</name>
    <name type="common">Cyanothece sp. (strain PCC 8801)</name>
    <dbReference type="NCBI Taxonomy" id="41431"/>
    <lineage>
        <taxon>Bacteria</taxon>
        <taxon>Bacillati</taxon>
        <taxon>Cyanobacteriota</taxon>
        <taxon>Cyanophyceae</taxon>
        <taxon>Oscillatoriophycideae</taxon>
        <taxon>Chroococcales</taxon>
        <taxon>Aphanothecaceae</taxon>
        <taxon>Rippkaea</taxon>
        <taxon>Rippkaea orientalis</taxon>
    </lineage>
</organism>
<feature type="transmembrane region" description="Helical" evidence="12">
    <location>
        <begin position="512"/>
        <end position="533"/>
    </location>
</feature>
<evidence type="ECO:0000313" key="16">
    <source>
        <dbReference type="Proteomes" id="UP000008204"/>
    </source>
</evidence>
<feature type="transmembrane region" description="Helical" evidence="12">
    <location>
        <begin position="86"/>
        <end position="105"/>
    </location>
</feature>
<comment type="catalytic activity">
    <reaction evidence="11">
        <text>[(1-&gt;4)-beta-D-glucosyl](n) + UDP-alpha-D-glucose = [(1-&gt;4)-beta-D-glucosyl](n+1) + UDP + H(+)</text>
        <dbReference type="Rhea" id="RHEA:19929"/>
        <dbReference type="Rhea" id="RHEA-COMP:10033"/>
        <dbReference type="Rhea" id="RHEA-COMP:10034"/>
        <dbReference type="ChEBI" id="CHEBI:15378"/>
        <dbReference type="ChEBI" id="CHEBI:18246"/>
        <dbReference type="ChEBI" id="CHEBI:58223"/>
        <dbReference type="ChEBI" id="CHEBI:58885"/>
        <dbReference type="EC" id="2.4.1.12"/>
    </reaction>
</comment>
<evidence type="ECO:0000256" key="1">
    <source>
        <dbReference type="ARBA" id="ARBA00004429"/>
    </source>
</evidence>
<dbReference type="eggNOG" id="COG1215">
    <property type="taxonomic scope" value="Bacteria"/>
</dbReference>
<feature type="transmembrane region" description="Helical" evidence="12">
    <location>
        <begin position="553"/>
        <end position="575"/>
    </location>
</feature>
<evidence type="ECO:0000256" key="3">
    <source>
        <dbReference type="ARBA" id="ARBA00022475"/>
    </source>
</evidence>
<feature type="domain" description="PilZ" evidence="14">
    <location>
        <begin position="631"/>
        <end position="729"/>
    </location>
</feature>
<dbReference type="HOGENOM" id="CLU_011907_3_0_3"/>
<feature type="transmembrane region" description="Helical" evidence="12">
    <location>
        <begin position="448"/>
        <end position="476"/>
    </location>
</feature>
<dbReference type="EMBL" id="CP001287">
    <property type="protein sequence ID" value="ACK67148.1"/>
    <property type="molecule type" value="Genomic_DNA"/>
</dbReference>
<name>B7JY46_RIPO1</name>
<dbReference type="Proteomes" id="UP000008204">
    <property type="component" value="Chromosome"/>
</dbReference>
<keyword evidence="16" id="KW-1185">Reference proteome</keyword>
<evidence type="ECO:0000313" key="15">
    <source>
        <dbReference type="EMBL" id="ACK67148.1"/>
    </source>
</evidence>
<dbReference type="InterPro" id="IPR001173">
    <property type="entry name" value="Glyco_trans_2-like"/>
</dbReference>
<protein>
    <recommendedName>
        <fullName evidence="2">cellulose synthase (UDP-forming)</fullName>
        <ecNumber evidence="2">2.4.1.12</ecNumber>
    </recommendedName>
</protein>
<gene>
    <name evidence="15" type="ordered locus">PCC8801_3169</name>
</gene>
<dbReference type="GO" id="GO:0016760">
    <property type="term" value="F:cellulose synthase (UDP-forming) activity"/>
    <property type="evidence" value="ECO:0007669"/>
    <property type="project" value="UniProtKB-EC"/>
</dbReference>
<sequence length="773" mass="87734">MPKKSNLGSSTLTKPRKRRSLKARLWRSRFLPLHLATLVMLVGVGLFIALSLSWLLGNPTITNLALSIHQQQLDPPWFVRVPETPYRQFLIGIFVALVGIILAITQTVPKPTRWTKAIIAGILIALAVRYLFWRILATLNLSNALTGILALTLLFLEIPFVLAGLPQLFWVSNTRNYSKQADGYEIAVKQGKYRPTVDIFIPTYNEPESIVRRTIIGCQAIDYEPKTIYLLDDGQRSPIESLAQELGCNYITRSDRRHYKAGNLNNALQYTQGDLIAVFDADFVPTRNFLLRTVGFFQQPDIGIVQSHQNYYNPDAIVRNLGLAQYLTSNREGFSRYVQPTLDSVGATVCDGSAFVVRRRDLDKIGGFVTESLCEDYFTGILLDSHHQKVIYLDENLSAGLAAESLNDYVGQYQRWLMGSLQAFFIKTNPLTLSGLTLRQRMAHLMSLVYWLTGFPRLLILLVPIICGLASIFPIIITPDDWLYFLFLPHLLLLFSMHWLSDRSTSMLLSEIYTIIHAIPFSLTAVQVFLRPFSRAFQVTPKGFLSDGFRVNAWLTIPLGLLWLGNGGMLVNFLWQRIYNPQGLPAGFADIWGGTGGILVFWWVYNLIFLGLAILACIDPPKPETCEWFKLERPMVLSWENSLIKGITHLVSEKGARVRVNTKSQEKLNISCGDVISMEIKLNEWPGNLRVEGRVTKIINTKGHCIKEIDIKFEGMTSQQYRHLVELLFCRPGQWVRREHPNELITLIALGKRLLRPRFLLNNDEAIDAISIH</sequence>
<evidence type="ECO:0000256" key="12">
    <source>
        <dbReference type="SAM" id="Phobius"/>
    </source>
</evidence>
<dbReference type="GO" id="GO:0006011">
    <property type="term" value="P:UDP-alpha-D-glucose metabolic process"/>
    <property type="evidence" value="ECO:0007669"/>
    <property type="project" value="InterPro"/>
</dbReference>
<evidence type="ECO:0000256" key="4">
    <source>
        <dbReference type="ARBA" id="ARBA00022519"/>
    </source>
</evidence>
<dbReference type="Gene3D" id="3.90.550.10">
    <property type="entry name" value="Spore Coat Polysaccharide Biosynthesis Protein SpsA, Chain A"/>
    <property type="match status" value="1"/>
</dbReference>
<keyword evidence="9 12" id="KW-1133">Transmembrane helix</keyword>
<dbReference type="InterPro" id="IPR003919">
    <property type="entry name" value="Cell_synth_A"/>
</dbReference>
<keyword evidence="10 12" id="KW-0472">Membrane</keyword>
<evidence type="ECO:0000256" key="7">
    <source>
        <dbReference type="ARBA" id="ARBA00022692"/>
    </source>
</evidence>
<dbReference type="EC" id="2.4.1.12" evidence="2"/>
<dbReference type="GO" id="GO:0035438">
    <property type="term" value="F:cyclic-di-GMP binding"/>
    <property type="evidence" value="ECO:0007669"/>
    <property type="project" value="InterPro"/>
</dbReference>
<dbReference type="RefSeq" id="WP_012596409.1">
    <property type="nucleotide sequence ID" value="NC_011726.1"/>
</dbReference>
<keyword evidence="7 12" id="KW-0812">Transmembrane</keyword>
<dbReference type="InterPro" id="IPR029044">
    <property type="entry name" value="Nucleotide-diphossugar_trans"/>
</dbReference>
<evidence type="ECO:0000256" key="9">
    <source>
        <dbReference type="ARBA" id="ARBA00022989"/>
    </source>
</evidence>
<comment type="subcellular location">
    <subcellularLocation>
        <location evidence="1">Cell inner membrane</location>
        <topology evidence="1">Multi-pass membrane protein</topology>
    </subcellularLocation>
</comment>
<dbReference type="InterPro" id="IPR050321">
    <property type="entry name" value="Glycosyltr_2/OpgH_subfam"/>
</dbReference>
<feature type="transmembrane region" description="Helical" evidence="12">
    <location>
        <begin position="148"/>
        <end position="171"/>
    </location>
</feature>
<evidence type="ECO:0000256" key="8">
    <source>
        <dbReference type="ARBA" id="ARBA00022916"/>
    </source>
</evidence>
<evidence type="ECO:0000256" key="10">
    <source>
        <dbReference type="ARBA" id="ARBA00023136"/>
    </source>
</evidence>
<feature type="transmembrane region" description="Helical" evidence="12">
    <location>
        <begin position="30"/>
        <end position="56"/>
    </location>
</feature>
<dbReference type="CDD" id="cd06421">
    <property type="entry name" value="CESA_CelA_like"/>
    <property type="match status" value="1"/>
</dbReference>
<dbReference type="CAZy" id="GT2">
    <property type="family name" value="Glycosyltransferase Family 2"/>
</dbReference>
<evidence type="ECO:0000256" key="11">
    <source>
        <dbReference type="ARBA" id="ARBA00048682"/>
    </source>
</evidence>
<feature type="transmembrane region" description="Helical" evidence="12">
    <location>
        <begin position="596"/>
        <end position="616"/>
    </location>
</feature>
<keyword evidence="3" id="KW-1003">Cell membrane</keyword>
<dbReference type="AlphaFoldDB" id="B7JY46"/>
<feature type="transmembrane region" description="Helical" evidence="12">
    <location>
        <begin position="117"/>
        <end position="136"/>
    </location>
</feature>
<dbReference type="KEGG" id="cyp:PCC8801_3169"/>
<dbReference type="STRING" id="41431.PCC8801_3169"/>
<dbReference type="InterPro" id="IPR009875">
    <property type="entry name" value="PilZ_domain"/>
</dbReference>
<evidence type="ECO:0000259" key="14">
    <source>
        <dbReference type="Pfam" id="PF07238"/>
    </source>
</evidence>
<dbReference type="Pfam" id="PF03552">
    <property type="entry name" value="Cellulose_synt"/>
    <property type="match status" value="1"/>
</dbReference>
<feature type="domain" description="Glycosyltransferase 2-like" evidence="13">
    <location>
        <begin position="199"/>
        <end position="365"/>
    </location>
</feature>
<dbReference type="SUPFAM" id="SSF53448">
    <property type="entry name" value="Nucleotide-diphospho-sugar transferases"/>
    <property type="match status" value="1"/>
</dbReference>
<dbReference type="PANTHER" id="PTHR43867:SF2">
    <property type="entry name" value="CELLULOSE SYNTHASE CATALYTIC SUBUNIT A [UDP-FORMING]"/>
    <property type="match status" value="1"/>
</dbReference>
<dbReference type="Pfam" id="PF07238">
    <property type="entry name" value="PilZ"/>
    <property type="match status" value="1"/>
</dbReference>
<evidence type="ECO:0000256" key="6">
    <source>
        <dbReference type="ARBA" id="ARBA00022679"/>
    </source>
</evidence>
<keyword evidence="5 15" id="KW-0328">Glycosyltransferase</keyword>
<dbReference type="GO" id="GO:0030244">
    <property type="term" value="P:cellulose biosynthetic process"/>
    <property type="evidence" value="ECO:0007669"/>
    <property type="project" value="UniProtKB-KW"/>
</dbReference>
<dbReference type="GO" id="GO:0005886">
    <property type="term" value="C:plasma membrane"/>
    <property type="evidence" value="ECO:0007669"/>
    <property type="project" value="UniProtKB-SubCell"/>
</dbReference>
<feature type="transmembrane region" description="Helical" evidence="12">
    <location>
        <begin position="482"/>
        <end position="500"/>
    </location>
</feature>
<keyword evidence="6 15" id="KW-0808">Transferase</keyword>
<keyword evidence="4" id="KW-0997">Cell inner membrane</keyword>
<dbReference type="InterPro" id="IPR005150">
    <property type="entry name" value="Cellulose_synth"/>
</dbReference>
<evidence type="ECO:0000256" key="5">
    <source>
        <dbReference type="ARBA" id="ARBA00022676"/>
    </source>
</evidence>